<dbReference type="AlphaFoldDB" id="A0A2S8SPX3"/>
<dbReference type="RefSeq" id="WP_106381019.1">
    <property type="nucleotide sequence ID" value="NZ_NIGF01000020.1"/>
</dbReference>
<comment type="caution">
    <text evidence="15">The sequence shown here is derived from an EMBL/GenBank/DDBJ whole genome shotgun (WGS) entry which is preliminary data.</text>
</comment>
<protein>
    <recommendedName>
        <fullName evidence="3">thioredoxin-dependent peroxiredoxin</fullName>
        <ecNumber evidence="3">1.11.1.24</ecNumber>
    </recommendedName>
    <alternativeName>
        <fullName evidence="9">Thioredoxin peroxidase</fullName>
    </alternativeName>
    <alternativeName>
        <fullName evidence="11">Thioredoxin-dependent peroxiredoxin Bcp</fullName>
    </alternativeName>
</protein>
<keyword evidence="8" id="KW-0676">Redox-active center</keyword>
<evidence type="ECO:0000256" key="10">
    <source>
        <dbReference type="ARBA" id="ARBA00038489"/>
    </source>
</evidence>
<evidence type="ECO:0000256" key="9">
    <source>
        <dbReference type="ARBA" id="ARBA00032824"/>
    </source>
</evidence>
<dbReference type="InterPro" id="IPR013766">
    <property type="entry name" value="Thioredoxin_domain"/>
</dbReference>
<dbReference type="PIRSF" id="PIRSF000239">
    <property type="entry name" value="AHPC"/>
    <property type="match status" value="1"/>
</dbReference>
<dbReference type="Pfam" id="PF00578">
    <property type="entry name" value="AhpC-TSA"/>
    <property type="match status" value="1"/>
</dbReference>
<sequence length="168" mass="18875">MKPAIGQPVPEFSLPAVDFRGTQTTVSPASLRGKPFVLFVYPRDNTPGCTVEGCNFRDLWSEFNDLNVEILGLSRDSIRSHQNFIKKSELPYRLIADERRELIGGWGLIINAAMYGKDVTKTARFTYFVDAQSIVREIWEDVAPPGHAAQVLTFAREFTSETASEEMT</sequence>
<evidence type="ECO:0000256" key="2">
    <source>
        <dbReference type="ARBA" id="ARBA00011245"/>
    </source>
</evidence>
<keyword evidence="16" id="KW-1185">Reference proteome</keyword>
<evidence type="ECO:0000256" key="5">
    <source>
        <dbReference type="ARBA" id="ARBA00022862"/>
    </source>
</evidence>
<evidence type="ECO:0000256" key="1">
    <source>
        <dbReference type="ARBA" id="ARBA00003330"/>
    </source>
</evidence>
<dbReference type="InParanoid" id="A0A2S8SPX3"/>
<proteinExistence type="inferred from homology"/>
<dbReference type="InterPro" id="IPR050924">
    <property type="entry name" value="Peroxiredoxin_BCP/PrxQ"/>
</dbReference>
<dbReference type="GO" id="GO:0045454">
    <property type="term" value="P:cell redox homeostasis"/>
    <property type="evidence" value="ECO:0007669"/>
    <property type="project" value="TreeGrafter"/>
</dbReference>
<dbReference type="OrthoDB" id="9812811at2"/>
<evidence type="ECO:0000256" key="7">
    <source>
        <dbReference type="ARBA" id="ARBA00023157"/>
    </source>
</evidence>
<feature type="active site" description="Cysteine sulfenic acid (-SOH) intermediate; for peroxidase activity" evidence="13">
    <location>
        <position position="49"/>
    </location>
</feature>
<reference evidence="15 16" key="1">
    <citation type="journal article" date="2018" name="Syst. Appl. Microbiol.">
        <title>Abditibacterium utsteinense sp. nov., the first cultivated member of candidate phylum FBP, isolated from ice-free Antarctic soil samples.</title>
        <authorList>
            <person name="Tahon G."/>
            <person name="Tytgat B."/>
            <person name="Lebbe L."/>
            <person name="Carlier A."/>
            <person name="Willems A."/>
        </authorList>
    </citation>
    <scope>NUCLEOTIDE SEQUENCE [LARGE SCALE GENOMIC DNA]</scope>
    <source>
        <strain evidence="15 16">LMG 29911</strain>
    </source>
</reference>
<dbReference type="InterPro" id="IPR000866">
    <property type="entry name" value="AhpC/TSA"/>
</dbReference>
<gene>
    <name evidence="15" type="ORF">B1R32_12023</name>
</gene>
<evidence type="ECO:0000313" key="15">
    <source>
        <dbReference type="EMBL" id="PQV62850.1"/>
    </source>
</evidence>
<dbReference type="GO" id="GO:0034599">
    <property type="term" value="P:cellular response to oxidative stress"/>
    <property type="evidence" value="ECO:0007669"/>
    <property type="project" value="TreeGrafter"/>
</dbReference>
<accession>A0A2S8SPX3</accession>
<evidence type="ECO:0000256" key="13">
    <source>
        <dbReference type="PIRSR" id="PIRSR000239-1"/>
    </source>
</evidence>
<dbReference type="PROSITE" id="PS51352">
    <property type="entry name" value="THIOREDOXIN_2"/>
    <property type="match status" value="1"/>
</dbReference>
<evidence type="ECO:0000256" key="6">
    <source>
        <dbReference type="ARBA" id="ARBA00023002"/>
    </source>
</evidence>
<dbReference type="EC" id="1.11.1.24" evidence="3"/>
<dbReference type="Proteomes" id="UP000237684">
    <property type="component" value="Unassembled WGS sequence"/>
</dbReference>
<dbReference type="SUPFAM" id="SSF52833">
    <property type="entry name" value="Thioredoxin-like"/>
    <property type="match status" value="1"/>
</dbReference>
<evidence type="ECO:0000256" key="8">
    <source>
        <dbReference type="ARBA" id="ARBA00023284"/>
    </source>
</evidence>
<comment type="function">
    <text evidence="1">Thiol-specific peroxidase that catalyzes the reduction of hydrogen peroxide and organic hydroperoxides to water and alcohols, respectively. Plays a role in cell protection against oxidative stress by detoxifying peroxides and as sensor of hydrogen peroxide-mediated signaling events.</text>
</comment>
<dbReference type="GO" id="GO:0008379">
    <property type="term" value="F:thioredoxin peroxidase activity"/>
    <property type="evidence" value="ECO:0007669"/>
    <property type="project" value="TreeGrafter"/>
</dbReference>
<dbReference type="GO" id="GO:0005737">
    <property type="term" value="C:cytoplasm"/>
    <property type="evidence" value="ECO:0007669"/>
    <property type="project" value="TreeGrafter"/>
</dbReference>
<evidence type="ECO:0000313" key="16">
    <source>
        <dbReference type="Proteomes" id="UP000237684"/>
    </source>
</evidence>
<evidence type="ECO:0000256" key="4">
    <source>
        <dbReference type="ARBA" id="ARBA00022559"/>
    </source>
</evidence>
<dbReference type="Gene3D" id="3.40.30.10">
    <property type="entry name" value="Glutaredoxin"/>
    <property type="match status" value="1"/>
</dbReference>
<keyword evidence="7" id="KW-1015">Disulfide bond</keyword>
<keyword evidence="6" id="KW-0560">Oxidoreductase</keyword>
<comment type="catalytic activity">
    <reaction evidence="12">
        <text>a hydroperoxide + [thioredoxin]-dithiol = an alcohol + [thioredoxin]-disulfide + H2O</text>
        <dbReference type="Rhea" id="RHEA:62620"/>
        <dbReference type="Rhea" id="RHEA-COMP:10698"/>
        <dbReference type="Rhea" id="RHEA-COMP:10700"/>
        <dbReference type="ChEBI" id="CHEBI:15377"/>
        <dbReference type="ChEBI" id="CHEBI:29950"/>
        <dbReference type="ChEBI" id="CHEBI:30879"/>
        <dbReference type="ChEBI" id="CHEBI:35924"/>
        <dbReference type="ChEBI" id="CHEBI:50058"/>
        <dbReference type="EC" id="1.11.1.24"/>
    </reaction>
</comment>
<keyword evidence="4" id="KW-0575">Peroxidase</keyword>
<dbReference type="InterPro" id="IPR036249">
    <property type="entry name" value="Thioredoxin-like_sf"/>
</dbReference>
<evidence type="ECO:0000256" key="12">
    <source>
        <dbReference type="ARBA" id="ARBA00049091"/>
    </source>
</evidence>
<evidence type="ECO:0000256" key="11">
    <source>
        <dbReference type="ARBA" id="ARBA00042639"/>
    </source>
</evidence>
<dbReference type="CDD" id="cd03017">
    <property type="entry name" value="PRX_BCP"/>
    <property type="match status" value="1"/>
</dbReference>
<feature type="domain" description="Thioredoxin" evidence="14">
    <location>
        <begin position="3"/>
        <end position="160"/>
    </location>
</feature>
<keyword evidence="5" id="KW-0049">Antioxidant</keyword>
<comment type="similarity">
    <text evidence="10">Belongs to the peroxiredoxin family. BCP/PrxQ subfamily.</text>
</comment>
<dbReference type="EMBL" id="NIGF01000020">
    <property type="protein sequence ID" value="PQV62850.1"/>
    <property type="molecule type" value="Genomic_DNA"/>
</dbReference>
<dbReference type="FunCoup" id="A0A2S8SPX3">
    <property type="interactions" value="432"/>
</dbReference>
<comment type="subunit">
    <text evidence="2">Monomer.</text>
</comment>
<name>A0A2S8SPX3_9BACT</name>
<organism evidence="15 16">
    <name type="scientific">Abditibacterium utsteinense</name>
    <dbReference type="NCBI Taxonomy" id="1960156"/>
    <lineage>
        <taxon>Bacteria</taxon>
        <taxon>Pseudomonadati</taxon>
        <taxon>Abditibacteriota</taxon>
        <taxon>Abditibacteriia</taxon>
        <taxon>Abditibacteriales</taxon>
        <taxon>Abditibacteriaceae</taxon>
        <taxon>Abditibacterium</taxon>
    </lineage>
</organism>
<dbReference type="PANTHER" id="PTHR42801:SF4">
    <property type="entry name" value="AHPC_TSA FAMILY PROTEIN"/>
    <property type="match status" value="1"/>
</dbReference>
<evidence type="ECO:0000259" key="14">
    <source>
        <dbReference type="PROSITE" id="PS51352"/>
    </source>
</evidence>
<dbReference type="PANTHER" id="PTHR42801">
    <property type="entry name" value="THIOREDOXIN-DEPENDENT PEROXIDE REDUCTASE"/>
    <property type="match status" value="1"/>
</dbReference>
<dbReference type="InterPro" id="IPR024706">
    <property type="entry name" value="Peroxiredoxin_AhpC-typ"/>
</dbReference>
<dbReference type="FunFam" id="3.40.30.10:FF:000007">
    <property type="entry name" value="Thioredoxin-dependent thiol peroxidase"/>
    <property type="match status" value="1"/>
</dbReference>
<evidence type="ECO:0000256" key="3">
    <source>
        <dbReference type="ARBA" id="ARBA00013017"/>
    </source>
</evidence>